<protein>
    <recommendedName>
        <fullName evidence="3">DUF1836 domain-containing protein</fullName>
    </recommendedName>
</protein>
<name>A0A133KCU5_9FIRM</name>
<sequence length="178" mass="21239">MKLDGGIIKNVKVFMDEIEKIKKLNLPSWDEIPNAGLYMTEVINFIEKTIKDLFIGEDNPISPAMINNYVKLSYIKEPINKKYYREHIGQIIVIFVYKQVLSIDYIAKAVKIEVEYFEVKEVYDDFVEIFSRCRDFLFKDKDRTLIDLKFKDKHEKGMYFLTISLLSNLYTRIRLEKR</sequence>
<dbReference type="PANTHER" id="PTHR40056">
    <property type="entry name" value="HYPOTHETICAL CYTOSOLIC PROTEIN"/>
    <property type="match status" value="1"/>
</dbReference>
<dbReference type="PATRIC" id="fig|33036.3.peg.1471"/>
<keyword evidence="2" id="KW-1185">Reference proteome</keyword>
<organism evidence="1 2">
    <name type="scientific">Anaerococcus tetradius</name>
    <dbReference type="NCBI Taxonomy" id="33036"/>
    <lineage>
        <taxon>Bacteria</taxon>
        <taxon>Bacillati</taxon>
        <taxon>Bacillota</taxon>
        <taxon>Tissierellia</taxon>
        <taxon>Tissierellales</taxon>
        <taxon>Peptoniphilaceae</taxon>
        <taxon>Anaerococcus</taxon>
    </lineage>
</organism>
<evidence type="ECO:0000313" key="1">
    <source>
        <dbReference type="EMBL" id="KWZ77359.1"/>
    </source>
</evidence>
<dbReference type="InterPro" id="IPR014975">
    <property type="entry name" value="DUF1836"/>
</dbReference>
<reference evidence="2" key="1">
    <citation type="submission" date="2016-01" db="EMBL/GenBank/DDBJ databases">
        <authorList>
            <person name="Mitreva M."/>
            <person name="Pepin K.H."/>
            <person name="Mihindukulasuriya K.A."/>
            <person name="Fulton R."/>
            <person name="Fronick C."/>
            <person name="O'Laughlin M."/>
            <person name="Miner T."/>
            <person name="Herter B."/>
            <person name="Rosa B.A."/>
            <person name="Cordes M."/>
            <person name="Tomlinson C."/>
            <person name="Wollam A."/>
            <person name="Palsikar V.B."/>
            <person name="Mardis E.R."/>
            <person name="Wilson R.K."/>
        </authorList>
    </citation>
    <scope>NUCLEOTIDE SEQUENCE [LARGE SCALE GENOMIC DNA]</scope>
    <source>
        <strain evidence="2">MJR8151</strain>
    </source>
</reference>
<proteinExistence type="predicted"/>
<dbReference type="AlphaFoldDB" id="A0A133KCU5"/>
<accession>A0A133KCU5</accession>
<dbReference type="EMBL" id="LRPM01000054">
    <property type="protein sequence ID" value="KWZ77359.1"/>
    <property type="molecule type" value="Genomic_DNA"/>
</dbReference>
<gene>
    <name evidence="1" type="ORF">HMPREF3200_01487</name>
</gene>
<evidence type="ECO:0000313" key="2">
    <source>
        <dbReference type="Proteomes" id="UP000070383"/>
    </source>
</evidence>
<dbReference type="Pfam" id="PF08876">
    <property type="entry name" value="DUF1836"/>
    <property type="match status" value="1"/>
</dbReference>
<dbReference type="STRING" id="33036.HMPREF3200_01487"/>
<dbReference type="PANTHER" id="PTHR40056:SF1">
    <property type="entry name" value="DUF1836 DOMAIN-CONTAINING PROTEIN"/>
    <property type="match status" value="1"/>
</dbReference>
<evidence type="ECO:0008006" key="3">
    <source>
        <dbReference type="Google" id="ProtNLM"/>
    </source>
</evidence>
<comment type="caution">
    <text evidence="1">The sequence shown here is derived from an EMBL/GenBank/DDBJ whole genome shotgun (WGS) entry which is preliminary data.</text>
</comment>
<dbReference type="Proteomes" id="UP000070383">
    <property type="component" value="Unassembled WGS sequence"/>
</dbReference>